<feature type="transmembrane region" description="Helical" evidence="1">
    <location>
        <begin position="6"/>
        <end position="26"/>
    </location>
</feature>
<sequence length="36" mass="4271">MLQFEEVIFSTMTLSSCIFFFFLSNCGDNQSRNERK</sequence>
<organism evidence="2">
    <name type="scientific">Lepeophtheirus salmonis</name>
    <name type="common">Salmon louse</name>
    <name type="synonym">Caligus salmonis</name>
    <dbReference type="NCBI Taxonomy" id="72036"/>
    <lineage>
        <taxon>Eukaryota</taxon>
        <taxon>Metazoa</taxon>
        <taxon>Ecdysozoa</taxon>
        <taxon>Arthropoda</taxon>
        <taxon>Crustacea</taxon>
        <taxon>Multicrustacea</taxon>
        <taxon>Hexanauplia</taxon>
        <taxon>Copepoda</taxon>
        <taxon>Siphonostomatoida</taxon>
        <taxon>Caligidae</taxon>
        <taxon>Lepeophtheirus</taxon>
    </lineage>
</organism>
<accession>A0A0K2V2X0</accession>
<proteinExistence type="predicted"/>
<keyword evidence="1" id="KW-0812">Transmembrane</keyword>
<evidence type="ECO:0000256" key="1">
    <source>
        <dbReference type="SAM" id="Phobius"/>
    </source>
</evidence>
<name>A0A0K2V2X0_LEPSM</name>
<dbReference type="AlphaFoldDB" id="A0A0K2V2X0"/>
<dbReference type="EMBL" id="HACA01026960">
    <property type="protein sequence ID" value="CDW44321.1"/>
    <property type="molecule type" value="Transcribed_RNA"/>
</dbReference>
<keyword evidence="1" id="KW-1133">Transmembrane helix</keyword>
<reference evidence="2" key="1">
    <citation type="submission" date="2014-05" db="EMBL/GenBank/DDBJ databases">
        <authorList>
            <person name="Chronopoulou M."/>
        </authorList>
    </citation>
    <scope>NUCLEOTIDE SEQUENCE</scope>
    <source>
        <tissue evidence="2">Whole organism</tissue>
    </source>
</reference>
<protein>
    <submittedName>
        <fullName evidence="2">Uncharacterized protein</fullName>
    </submittedName>
</protein>
<keyword evidence="1" id="KW-0472">Membrane</keyword>
<evidence type="ECO:0000313" key="2">
    <source>
        <dbReference type="EMBL" id="CDW44321.1"/>
    </source>
</evidence>